<organism evidence="3 4">
    <name type="scientific">Schaalia odontolytica</name>
    <dbReference type="NCBI Taxonomy" id="1660"/>
    <lineage>
        <taxon>Bacteria</taxon>
        <taxon>Bacillati</taxon>
        <taxon>Actinomycetota</taxon>
        <taxon>Actinomycetes</taxon>
        <taxon>Actinomycetales</taxon>
        <taxon>Actinomycetaceae</taxon>
        <taxon>Schaalia</taxon>
    </lineage>
</organism>
<dbReference type="InterPro" id="IPR028349">
    <property type="entry name" value="PafC-like"/>
</dbReference>
<dbReference type="AlphaFoldDB" id="A0A0V8RQW4"/>
<reference evidence="3 4" key="1">
    <citation type="submission" date="2015-10" db="EMBL/GenBank/DDBJ databases">
        <title>Draft Genome of Actinomyces odontolyticus subsp. actinosynbacter strain XH001.</title>
        <authorList>
            <person name="Mclean J.S."/>
            <person name="He X."/>
        </authorList>
    </citation>
    <scope>NUCLEOTIDE SEQUENCE [LARGE SCALE GENOMIC DNA]</scope>
    <source>
        <strain evidence="3 4">XH001</strain>
    </source>
</reference>
<dbReference type="Pfam" id="PF19187">
    <property type="entry name" value="HTH_PafC"/>
    <property type="match status" value="1"/>
</dbReference>
<protein>
    <recommendedName>
        <fullName evidence="5">WYL domain-containing protein</fullName>
    </recommendedName>
</protein>
<comment type="caution">
    <text evidence="3">The sequence shown here is derived from an EMBL/GenBank/DDBJ whole genome shotgun (WGS) entry which is preliminary data.</text>
</comment>
<evidence type="ECO:0000259" key="2">
    <source>
        <dbReference type="Pfam" id="PF19187"/>
    </source>
</evidence>
<evidence type="ECO:0000313" key="4">
    <source>
        <dbReference type="Proteomes" id="UP000054686"/>
    </source>
</evidence>
<dbReference type="PROSITE" id="PS52050">
    <property type="entry name" value="WYL"/>
    <property type="match status" value="1"/>
</dbReference>
<dbReference type="PANTHER" id="PTHR34580:SF1">
    <property type="entry name" value="PROTEIN PAFC"/>
    <property type="match status" value="1"/>
</dbReference>
<evidence type="ECO:0000313" key="3">
    <source>
        <dbReference type="EMBL" id="KSW10401.1"/>
    </source>
</evidence>
<dbReference type="PANTHER" id="PTHR34580">
    <property type="match status" value="1"/>
</dbReference>
<name>A0A0V8RQW4_9ACTO</name>
<sequence>MPENVQLAVVRLASMVAWMSEHPGASVDEIAAHFHRTRRQVRRDIEYLASVGDSLPGASFEVDWELYEHEQRVSLRSTLGASAPLRLSTLEAQALLIGLSAITPLLGTDLAAHVPHAALVVCALGGLKEADAEQHVEAIPSLASSSESLESLRDALLREERVSFTYVSASGVRTRRIVDPWSLEASASGWLLRGWCTRAGEARSFAVVSISDVRGEGPRVEEPRRVRHDAPTWTLDIDRDARWIADEYDGHIIAELDGGGARITLPVWNEQWGLSLLIDIAPHLRAATPDMRDEAARHARSVLSIWSREDAS</sequence>
<dbReference type="Pfam" id="PF13280">
    <property type="entry name" value="WYL"/>
    <property type="match status" value="1"/>
</dbReference>
<dbReference type="EMBL" id="LLVT01000003">
    <property type="protein sequence ID" value="KSW10401.1"/>
    <property type="molecule type" value="Genomic_DNA"/>
</dbReference>
<dbReference type="OrthoDB" id="3268930at2"/>
<dbReference type="InterPro" id="IPR026881">
    <property type="entry name" value="WYL_dom"/>
</dbReference>
<dbReference type="PIRSF" id="PIRSF016838">
    <property type="entry name" value="PafC"/>
    <property type="match status" value="1"/>
</dbReference>
<feature type="domain" description="PafC HTH" evidence="2">
    <location>
        <begin position="9"/>
        <end position="117"/>
    </location>
</feature>
<dbReference type="InterPro" id="IPR043839">
    <property type="entry name" value="PafC_HTH"/>
</dbReference>
<evidence type="ECO:0000259" key="1">
    <source>
        <dbReference type="Pfam" id="PF13280"/>
    </source>
</evidence>
<gene>
    <name evidence="3" type="ORF">APY09_07775</name>
</gene>
<proteinExistence type="predicted"/>
<dbReference type="RefSeq" id="WP_060567291.1">
    <property type="nucleotide sequence ID" value="NZ_CP040006.1"/>
</dbReference>
<feature type="domain" description="WYL" evidence="1">
    <location>
        <begin position="148"/>
        <end position="214"/>
    </location>
</feature>
<accession>A0A0V8RQW4</accession>
<evidence type="ECO:0008006" key="5">
    <source>
        <dbReference type="Google" id="ProtNLM"/>
    </source>
</evidence>
<dbReference type="Proteomes" id="UP000054686">
    <property type="component" value="Unassembled WGS sequence"/>
</dbReference>
<dbReference type="InterPro" id="IPR051534">
    <property type="entry name" value="CBASS_pafABC_assoc_protein"/>
</dbReference>